<protein>
    <submittedName>
        <fullName evidence="6">Major capsid protein</fullName>
    </submittedName>
</protein>
<dbReference type="GO" id="GO:0039615">
    <property type="term" value="C:T=1 icosahedral viral capsid"/>
    <property type="evidence" value="ECO:0007669"/>
    <property type="project" value="UniProtKB-KW"/>
</dbReference>
<evidence type="ECO:0000256" key="4">
    <source>
        <dbReference type="ARBA" id="ARBA00022561"/>
    </source>
</evidence>
<sequence>MADNLFQSLAVSNKPTRNGFDIGNKVNFTAKAGEILPIWHRDCIFGDEFRLSINHFTRTAPVDTAAATQIREYFDVFFVPYRILWKNAPQVHTQNTANPVVATSPTGNLPVGSSTPHFDYTLGYLGANGSVSVSRTVLGRLVSKANAFGYDRAVMSAKLMNHLGFPYISSARLKKLNSVGNYNDPSVFGGFYSGPRYLSLYPLLAYQCIYYNFYRNTQWEENQPYNYNVDYLGNSTVVDFMSVAGSYWDNPTIFDLQYSNYPKDLFFGILPDSQDGDPSSVEVDINSPSDTPFSFPLKSANGQSLNLTANPPTNSGLISSTNTPLTSGAVHTDVSPGALSDRLSGQFDILQFRKAQFLQKYREIRGSGQQDYKNLVKRLFDVDVPDTLSYQPYYLGGVSSTIKISEVENTNLIGDNQTLIKGKGTGSSTSDTIEFKCQEPGLIMVLYHAQPVIDYALTALHFDLTKTEADDFANPIFDRLGYQELPTYYLDSSLETPNPDDDVHPYSFLGYTSRYFDYKTGVDMTLGDFRETSTTWLAPVNFDYLSDYVVNGQLMINANFFKVNPAILDPIFQLHAGFDIPSDELPSLDQEANYVTTDQLRVFSTINCSSIRPLDRNGLPY</sequence>
<accession>A0A8F5MJ93</accession>
<dbReference type="Gene3D" id="2.60.169.10">
    <property type="entry name" value="Microviridae F protein"/>
    <property type="match status" value="1"/>
</dbReference>
<comment type="subcellular location">
    <subcellularLocation>
        <location evidence="1">Virion</location>
    </subcellularLocation>
</comment>
<name>A0A8F5MJ93_9VIRU</name>
<keyword evidence="4" id="KW-0167">Capsid protein</keyword>
<evidence type="ECO:0000256" key="1">
    <source>
        <dbReference type="ARBA" id="ARBA00004328"/>
    </source>
</evidence>
<organism evidence="6">
    <name type="scientific">Microvirus mar64</name>
    <dbReference type="NCBI Taxonomy" id="2851201"/>
    <lineage>
        <taxon>Viruses</taxon>
        <taxon>Monodnaviria</taxon>
        <taxon>Sangervirae</taxon>
        <taxon>Phixviricota</taxon>
        <taxon>Malgrandaviricetes</taxon>
        <taxon>Petitvirales</taxon>
        <taxon>Microviridae</taxon>
    </lineage>
</organism>
<evidence type="ECO:0000313" key="6">
    <source>
        <dbReference type="EMBL" id="QXN75315.1"/>
    </source>
</evidence>
<dbReference type="InterPro" id="IPR037002">
    <property type="entry name" value="Microviridae_protein_F_sf"/>
</dbReference>
<keyword evidence="5" id="KW-0946">Virion</keyword>
<dbReference type="Pfam" id="PF02305">
    <property type="entry name" value="Phage_F"/>
    <property type="match status" value="2"/>
</dbReference>
<evidence type="ECO:0000256" key="5">
    <source>
        <dbReference type="ARBA" id="ARBA00022844"/>
    </source>
</evidence>
<evidence type="ECO:0000256" key="3">
    <source>
        <dbReference type="ARBA" id="ARBA00022431"/>
    </source>
</evidence>
<dbReference type="EMBL" id="MZ089810">
    <property type="protein sequence ID" value="QXN75315.1"/>
    <property type="molecule type" value="Genomic_DNA"/>
</dbReference>
<proteinExistence type="inferred from homology"/>
<reference evidence="6" key="1">
    <citation type="submission" date="2021-04" db="EMBL/GenBank/DDBJ databases">
        <title>Genomes of microviruses identified in yellow-bellied marmot fecal samples.</title>
        <authorList>
            <person name="Varsani A."/>
            <person name="Kraberger S."/>
            <person name="Chatterjee A."/>
            <person name="Richet C."/>
            <person name="Fontenele R.S."/>
            <person name="Schmidlin K."/>
            <person name="Blumstein D.T."/>
        </authorList>
    </citation>
    <scope>NUCLEOTIDE SEQUENCE</scope>
    <source>
        <strain evidence="6">Mar64</strain>
    </source>
</reference>
<evidence type="ECO:0000256" key="2">
    <source>
        <dbReference type="ARBA" id="ARBA00009963"/>
    </source>
</evidence>
<dbReference type="InterPro" id="IPR016184">
    <property type="entry name" value="Capsid/spike_ssDNA_virus"/>
</dbReference>
<keyword evidence="3" id="KW-1140">T=1 icosahedral capsid protein</keyword>
<dbReference type="SUPFAM" id="SSF88645">
    <property type="entry name" value="ssDNA viruses"/>
    <property type="match status" value="2"/>
</dbReference>
<dbReference type="InterPro" id="IPR003514">
    <property type="entry name" value="Microviridae_protein_F"/>
</dbReference>
<comment type="similarity">
    <text evidence="2">Belongs to the microviridae F protein family.</text>
</comment>
<dbReference type="GO" id="GO:0005198">
    <property type="term" value="F:structural molecule activity"/>
    <property type="evidence" value="ECO:0007669"/>
    <property type="project" value="InterPro"/>
</dbReference>